<dbReference type="Proteomes" id="UP000595362">
    <property type="component" value="Chromosome"/>
</dbReference>
<keyword evidence="1" id="KW-0812">Transmembrane</keyword>
<gene>
    <name evidence="2" type="ORF">HYS17_05220</name>
</gene>
<evidence type="ECO:0008006" key="4">
    <source>
        <dbReference type="Google" id="ProtNLM"/>
    </source>
</evidence>
<reference evidence="2 3" key="1">
    <citation type="submission" date="2020-07" db="EMBL/GenBank/DDBJ databases">
        <title>Huge and variable diversity of episymbiotic CPR bacteria and DPANN archaea in groundwater ecosystems.</title>
        <authorList>
            <person name="He C.Y."/>
            <person name="Keren R."/>
            <person name="Whittaker M."/>
            <person name="Farag I.F."/>
            <person name="Doudna J."/>
            <person name="Cate J.H.D."/>
            <person name="Banfield J.F."/>
        </authorList>
    </citation>
    <scope>NUCLEOTIDE SEQUENCE [LARGE SCALE GENOMIC DNA]</scope>
    <source>
        <strain evidence="2">NC_groundwater_70_Ag_B-0.1um_54_66</strain>
    </source>
</reference>
<evidence type="ECO:0000313" key="2">
    <source>
        <dbReference type="EMBL" id="QQG37163.1"/>
    </source>
</evidence>
<dbReference type="EMBL" id="CP066681">
    <property type="protein sequence ID" value="QQG37163.1"/>
    <property type="molecule type" value="Genomic_DNA"/>
</dbReference>
<accession>A0A7T5R425</accession>
<feature type="transmembrane region" description="Helical" evidence="1">
    <location>
        <begin position="59"/>
        <end position="77"/>
    </location>
</feature>
<protein>
    <recommendedName>
        <fullName evidence="4">Prolipoprotein diacylglyceryl transferase</fullName>
    </recommendedName>
</protein>
<keyword evidence="1" id="KW-1133">Transmembrane helix</keyword>
<sequence length="88" mass="10037">MLPFIITGLVSALGFAVLWSYSRGRTALVTGGAWFAYALYEIGIQRICTGECNIRVDLLLIYPLLLILSLLSLFFVIRQRLRRRDEKT</sequence>
<dbReference type="AlphaFoldDB" id="A0A7T5R425"/>
<evidence type="ECO:0000313" key="3">
    <source>
        <dbReference type="Proteomes" id="UP000595362"/>
    </source>
</evidence>
<organism evidence="2 3">
    <name type="scientific">Micavibrio aeruginosavorus</name>
    <dbReference type="NCBI Taxonomy" id="349221"/>
    <lineage>
        <taxon>Bacteria</taxon>
        <taxon>Pseudomonadati</taxon>
        <taxon>Bdellovibrionota</taxon>
        <taxon>Bdellovibrionia</taxon>
        <taxon>Bdellovibrionales</taxon>
        <taxon>Pseudobdellovibrionaceae</taxon>
        <taxon>Micavibrio</taxon>
    </lineage>
</organism>
<name>A0A7T5R425_9BACT</name>
<keyword evidence="1" id="KW-0472">Membrane</keyword>
<evidence type="ECO:0000256" key="1">
    <source>
        <dbReference type="SAM" id="Phobius"/>
    </source>
</evidence>
<proteinExistence type="predicted"/>